<gene>
    <name evidence="3" type="ORF">HGB48_01010</name>
</gene>
<dbReference type="InterPro" id="IPR019919">
    <property type="entry name" value="Lucif-like_OxRdtase_MSMEG_2256"/>
</dbReference>
<keyword evidence="4" id="KW-1185">Reference proteome</keyword>
<dbReference type="Proteomes" id="UP000579250">
    <property type="component" value="Unassembled WGS sequence"/>
</dbReference>
<feature type="compositionally biased region" description="Basic residues" evidence="1">
    <location>
        <begin position="1"/>
        <end position="10"/>
    </location>
</feature>
<name>A0A846YRC4_9ACTN</name>
<dbReference type="GO" id="GO:0016705">
    <property type="term" value="F:oxidoreductase activity, acting on paired donors, with incorporation or reduction of molecular oxygen"/>
    <property type="evidence" value="ECO:0007669"/>
    <property type="project" value="InterPro"/>
</dbReference>
<proteinExistence type="predicted"/>
<accession>A0A846YRC4</accession>
<evidence type="ECO:0000313" key="3">
    <source>
        <dbReference type="EMBL" id="NKZ02347.1"/>
    </source>
</evidence>
<organism evidence="3 4">
    <name type="scientific">Actinomadura latina</name>
    <dbReference type="NCBI Taxonomy" id="163603"/>
    <lineage>
        <taxon>Bacteria</taxon>
        <taxon>Bacillati</taxon>
        <taxon>Actinomycetota</taxon>
        <taxon>Actinomycetes</taxon>
        <taxon>Streptosporangiales</taxon>
        <taxon>Thermomonosporaceae</taxon>
        <taxon>Actinomadura</taxon>
    </lineage>
</organism>
<evidence type="ECO:0000256" key="1">
    <source>
        <dbReference type="SAM" id="MobiDB-lite"/>
    </source>
</evidence>
<dbReference type="NCBIfam" id="TIGR03617">
    <property type="entry name" value="F420_MSMEG_2256"/>
    <property type="match status" value="1"/>
</dbReference>
<reference evidence="3 4" key="1">
    <citation type="submission" date="2020-04" db="EMBL/GenBank/DDBJ databases">
        <title>MicrobeNet Type strains.</title>
        <authorList>
            <person name="Nicholson A.C."/>
        </authorList>
    </citation>
    <scope>NUCLEOTIDE SEQUENCE [LARGE SCALE GENOMIC DNA]</scope>
    <source>
        <strain evidence="3 4">ATCC BAA-277</strain>
    </source>
</reference>
<feature type="region of interest" description="Disordered" evidence="1">
    <location>
        <begin position="1"/>
        <end position="25"/>
    </location>
</feature>
<dbReference type="PANTHER" id="PTHR43244">
    <property type="match status" value="1"/>
</dbReference>
<dbReference type="AlphaFoldDB" id="A0A846YRC4"/>
<feature type="domain" description="Luciferase-like" evidence="2">
    <location>
        <begin position="32"/>
        <end position="328"/>
    </location>
</feature>
<protein>
    <submittedName>
        <fullName evidence="3">TIGR03617 family F420-dependent LLM class oxidoreductase</fullName>
        <ecNumber evidence="3">1.-.-.-</ecNumber>
    </submittedName>
</protein>
<evidence type="ECO:0000313" key="4">
    <source>
        <dbReference type="Proteomes" id="UP000579250"/>
    </source>
</evidence>
<dbReference type="InterPro" id="IPR036661">
    <property type="entry name" value="Luciferase-like_sf"/>
</dbReference>
<dbReference type="CDD" id="cd01097">
    <property type="entry name" value="Tetrahydromethanopterin_reductase"/>
    <property type="match status" value="1"/>
</dbReference>
<dbReference type="EC" id="1.-.-.-" evidence="3"/>
<keyword evidence="3" id="KW-0560">Oxidoreductase</keyword>
<dbReference type="Gene3D" id="3.20.20.30">
    <property type="entry name" value="Luciferase-like domain"/>
    <property type="match status" value="1"/>
</dbReference>
<dbReference type="SUPFAM" id="SSF51679">
    <property type="entry name" value="Bacterial luciferase-like"/>
    <property type="match status" value="1"/>
</dbReference>
<dbReference type="PANTHER" id="PTHR43244:SF2">
    <property type="entry name" value="CONSERVED HYPOTHETICAL ALANINE AND PROLINE-RICH PROTEIN"/>
    <property type="match status" value="1"/>
</dbReference>
<sequence>MRRPARRQPPRPRPSPARNGDRSVKLDVQLDGRPDEAAQRARELIAAGVDGLFTFEGPHDVFLPLIVAAGASDVPPTDLMTNVAIAIPRSPMHLATMAYDLQLLSRGRFRLGLGSQIRPHIENRYGSTWSRPAARMREAVLAVKAILNSWQDGTPLDFRGEFTRHTLMPATFVPGPNPYGVPPVLLGALGPVMTRTAAEVADGLLVMPFHSHRHFRERTLPAVAEGLELAGRERVEVYPQAIVAMGGSPAEIEAASFGVKGLLAFYGSTPAYKPVLDIEGWGDLQPELKALSKTGDIMAMIGLIDDTMMRTLAVVGTPAECAAEIKTRFGDVAERVCAYFPGSTHPRETIAALATELSRTP</sequence>
<dbReference type="EMBL" id="JAAXPI010000001">
    <property type="protein sequence ID" value="NKZ02347.1"/>
    <property type="molecule type" value="Genomic_DNA"/>
</dbReference>
<dbReference type="InterPro" id="IPR011251">
    <property type="entry name" value="Luciferase-like_dom"/>
</dbReference>
<evidence type="ECO:0000259" key="2">
    <source>
        <dbReference type="Pfam" id="PF00296"/>
    </source>
</evidence>
<comment type="caution">
    <text evidence="3">The sequence shown here is derived from an EMBL/GenBank/DDBJ whole genome shotgun (WGS) entry which is preliminary data.</text>
</comment>
<dbReference type="InterPro" id="IPR050564">
    <property type="entry name" value="F420-G6PD/mer"/>
</dbReference>
<dbReference type="Pfam" id="PF00296">
    <property type="entry name" value="Bac_luciferase"/>
    <property type="match status" value="1"/>
</dbReference>